<organism evidence="3 4">
    <name type="scientific">Daedalea quercina L-15889</name>
    <dbReference type="NCBI Taxonomy" id="1314783"/>
    <lineage>
        <taxon>Eukaryota</taxon>
        <taxon>Fungi</taxon>
        <taxon>Dikarya</taxon>
        <taxon>Basidiomycota</taxon>
        <taxon>Agaricomycotina</taxon>
        <taxon>Agaricomycetes</taxon>
        <taxon>Polyporales</taxon>
        <taxon>Fomitopsis</taxon>
    </lineage>
</organism>
<dbReference type="OrthoDB" id="1274115at2759"/>
<keyword evidence="4" id="KW-1185">Reference proteome</keyword>
<dbReference type="InterPro" id="IPR032675">
    <property type="entry name" value="LRR_dom_sf"/>
</dbReference>
<reference evidence="3 4" key="1">
    <citation type="journal article" date="2016" name="Mol. Biol. Evol.">
        <title>Comparative Genomics of Early-Diverging Mushroom-Forming Fungi Provides Insights into the Origins of Lignocellulose Decay Capabilities.</title>
        <authorList>
            <person name="Nagy L.G."/>
            <person name="Riley R."/>
            <person name="Tritt A."/>
            <person name="Adam C."/>
            <person name="Daum C."/>
            <person name="Floudas D."/>
            <person name="Sun H."/>
            <person name="Yadav J.S."/>
            <person name="Pangilinan J."/>
            <person name="Larsson K.H."/>
            <person name="Matsuura K."/>
            <person name="Barry K."/>
            <person name="Labutti K."/>
            <person name="Kuo R."/>
            <person name="Ohm R.A."/>
            <person name="Bhattacharya S.S."/>
            <person name="Shirouzu T."/>
            <person name="Yoshinaga Y."/>
            <person name="Martin F.M."/>
            <person name="Grigoriev I.V."/>
            <person name="Hibbett D.S."/>
        </authorList>
    </citation>
    <scope>NUCLEOTIDE SEQUENCE [LARGE SCALE GENOMIC DNA]</scope>
    <source>
        <strain evidence="3 4">L-15889</strain>
    </source>
</reference>
<dbReference type="AlphaFoldDB" id="A0A165LQL4"/>
<dbReference type="PRINTS" id="PR00081">
    <property type="entry name" value="GDHRDH"/>
</dbReference>
<dbReference type="PANTHER" id="PTHR43976:SF16">
    <property type="entry name" value="SHORT-CHAIN DEHYDROGENASE_REDUCTASE FAMILY PROTEIN"/>
    <property type="match status" value="1"/>
</dbReference>
<accession>A0A165LQL4</accession>
<comment type="similarity">
    <text evidence="1">Belongs to the short-chain dehydrogenases/reductases (SDR) family.</text>
</comment>
<dbReference type="PANTHER" id="PTHR43976">
    <property type="entry name" value="SHORT CHAIN DEHYDROGENASE"/>
    <property type="match status" value="1"/>
</dbReference>
<dbReference type="InterPro" id="IPR051911">
    <property type="entry name" value="SDR_oxidoreductase"/>
</dbReference>
<evidence type="ECO:0000313" key="3">
    <source>
        <dbReference type="EMBL" id="KZT64729.1"/>
    </source>
</evidence>
<sequence>MLPTSGLVKKMVSSCKRLNKIVLPLQSLTALKALGRLPVTSLSVSSAYSGDRGGVVDVYPRYRAPVVALLGAYRGSLAELAAPSDAIWECPVDVLQGLTQITIHTAKRLNITRLFDHCARLQSLHIIIEDDMPGTIAALAANPAALPDLTHLKLSMCAPMNMGQDSVGKVASFIRSKKKLRCLDYTLRSLPSLEVLGFDLAYEELTTQAFLDLKRAIPDSLTALRLTFSYDGTEVMNDYSLWAGIPKLAFAHVKDVQLQPFVTTHGLAVAAKSLQLVGCYSDIHEVQRTGNEVTLCQPWSDTKIEFRTVADFGCEDWEQLMRGHELVIATVRSLSKFPNSLKEARGQPLILDLSASDADIRTVGEEAIKIYGRVDVLVNNAGLGVIAPVEELDLDEARMSFQTMVFGALALTQSLLPHFRERFTGFASWGAYGAAKAALDHFSECLSVEVAPFNIRVLIIMPGYFSTDFFQNALSIDKHKHSTVYTDASQGFRTLEEIPKEHVAAGQIGDVEKLSARVFEVVHGVGMAKGLVEGQSGKREWLRVPLGPDCGRNMLRRIQILKESVEAFEPIWNSTDVEPERLQFFPRG</sequence>
<dbReference type="GO" id="GO:0016491">
    <property type="term" value="F:oxidoreductase activity"/>
    <property type="evidence" value="ECO:0007669"/>
    <property type="project" value="UniProtKB-KW"/>
</dbReference>
<proteinExistence type="inferred from homology"/>
<dbReference type="Proteomes" id="UP000076727">
    <property type="component" value="Unassembled WGS sequence"/>
</dbReference>
<dbReference type="Pfam" id="PF00106">
    <property type="entry name" value="adh_short"/>
    <property type="match status" value="1"/>
</dbReference>
<name>A0A165LQL4_9APHY</name>
<dbReference type="Gene3D" id="3.80.10.10">
    <property type="entry name" value="Ribonuclease Inhibitor"/>
    <property type="match status" value="1"/>
</dbReference>
<protein>
    <submittedName>
        <fullName evidence="3">NAD(P)-binding protein</fullName>
    </submittedName>
</protein>
<dbReference type="InterPro" id="IPR002347">
    <property type="entry name" value="SDR_fam"/>
</dbReference>
<dbReference type="EMBL" id="KV429120">
    <property type="protein sequence ID" value="KZT64729.1"/>
    <property type="molecule type" value="Genomic_DNA"/>
</dbReference>
<keyword evidence="2" id="KW-0560">Oxidoreductase</keyword>
<dbReference type="Gene3D" id="3.40.50.720">
    <property type="entry name" value="NAD(P)-binding Rossmann-like Domain"/>
    <property type="match status" value="1"/>
</dbReference>
<dbReference type="SUPFAM" id="SSF51735">
    <property type="entry name" value="NAD(P)-binding Rossmann-fold domains"/>
    <property type="match status" value="1"/>
</dbReference>
<dbReference type="PRINTS" id="PR00080">
    <property type="entry name" value="SDRFAMILY"/>
</dbReference>
<evidence type="ECO:0000256" key="1">
    <source>
        <dbReference type="ARBA" id="ARBA00006484"/>
    </source>
</evidence>
<evidence type="ECO:0000256" key="2">
    <source>
        <dbReference type="ARBA" id="ARBA00023002"/>
    </source>
</evidence>
<evidence type="ECO:0000313" key="4">
    <source>
        <dbReference type="Proteomes" id="UP000076727"/>
    </source>
</evidence>
<dbReference type="SUPFAM" id="SSF52047">
    <property type="entry name" value="RNI-like"/>
    <property type="match status" value="1"/>
</dbReference>
<dbReference type="STRING" id="1314783.A0A165LQL4"/>
<dbReference type="InterPro" id="IPR036291">
    <property type="entry name" value="NAD(P)-bd_dom_sf"/>
</dbReference>
<gene>
    <name evidence="3" type="ORF">DAEQUDRAFT_814785</name>
</gene>